<evidence type="ECO:0000313" key="2">
    <source>
        <dbReference type="EMBL" id="PPQ98188.1"/>
    </source>
</evidence>
<feature type="transmembrane region" description="Helical" evidence="1">
    <location>
        <begin position="56"/>
        <end position="75"/>
    </location>
</feature>
<sequence>MICARQVFRCFKTLERWGNIVTGKAGPFFVGIAVILISMGIACFFDVIAPTLSYPLISIPICILIALNLVMHYYYVVTVPPGFVQDPPREEGKSIFWAKRLNKKGKLRSLLGGVRWTSRGVKVTPAVNTKCMKCKITRPEKWEHSVPEVMFAMIFILSAVICAAVGIMLSYHLYGISRAETSVEAQDHEEYRKKAKDRNEEFINSYDLGVKKNFQFFFNIGESGYSMTTLFIPFRINPYTDGYSWARREGYDKHQGLRQGEELTDDDEEDIY</sequence>
<dbReference type="AlphaFoldDB" id="A0A409Y5E4"/>
<comment type="caution">
    <text evidence="2">The sequence shown here is derived from an EMBL/GenBank/DDBJ whole genome shotgun (WGS) entry which is preliminary data.</text>
</comment>
<reference evidence="2 3" key="1">
    <citation type="journal article" date="2018" name="Evol. Lett.">
        <title>Horizontal gene cluster transfer increased hallucinogenic mushroom diversity.</title>
        <authorList>
            <person name="Reynolds H.T."/>
            <person name="Vijayakumar V."/>
            <person name="Gluck-Thaler E."/>
            <person name="Korotkin H.B."/>
            <person name="Matheny P.B."/>
            <person name="Slot J.C."/>
        </authorList>
    </citation>
    <scope>NUCLEOTIDE SEQUENCE [LARGE SCALE GENOMIC DNA]</scope>
    <source>
        <strain evidence="2 3">SRW20</strain>
    </source>
</reference>
<evidence type="ECO:0000256" key="1">
    <source>
        <dbReference type="SAM" id="Phobius"/>
    </source>
</evidence>
<organism evidence="2 3">
    <name type="scientific">Gymnopilus dilepis</name>
    <dbReference type="NCBI Taxonomy" id="231916"/>
    <lineage>
        <taxon>Eukaryota</taxon>
        <taxon>Fungi</taxon>
        <taxon>Dikarya</taxon>
        <taxon>Basidiomycota</taxon>
        <taxon>Agaricomycotina</taxon>
        <taxon>Agaricomycetes</taxon>
        <taxon>Agaricomycetidae</taxon>
        <taxon>Agaricales</taxon>
        <taxon>Agaricineae</taxon>
        <taxon>Hymenogastraceae</taxon>
        <taxon>Gymnopilus</taxon>
    </lineage>
</organism>
<keyword evidence="1" id="KW-0812">Transmembrane</keyword>
<keyword evidence="1" id="KW-0472">Membrane</keyword>
<feature type="transmembrane region" description="Helical" evidence="1">
    <location>
        <begin position="149"/>
        <end position="171"/>
    </location>
</feature>
<evidence type="ECO:0000313" key="3">
    <source>
        <dbReference type="Proteomes" id="UP000284706"/>
    </source>
</evidence>
<dbReference type="GO" id="GO:0016409">
    <property type="term" value="F:palmitoyltransferase activity"/>
    <property type="evidence" value="ECO:0007669"/>
    <property type="project" value="InterPro"/>
</dbReference>
<dbReference type="EMBL" id="NHYE01001141">
    <property type="protein sequence ID" value="PPQ98188.1"/>
    <property type="molecule type" value="Genomic_DNA"/>
</dbReference>
<dbReference type="InParanoid" id="A0A409Y5E4"/>
<accession>A0A409Y5E4</accession>
<keyword evidence="1" id="KW-1133">Transmembrane helix</keyword>
<name>A0A409Y5E4_9AGAR</name>
<dbReference type="InterPro" id="IPR039859">
    <property type="entry name" value="PFA4/ZDH16/20/ERF2-like"/>
</dbReference>
<gene>
    <name evidence="2" type="ORF">CVT26_003234</name>
</gene>
<protein>
    <submittedName>
        <fullName evidence="2">Uncharacterized protein</fullName>
    </submittedName>
</protein>
<dbReference type="PANTHER" id="PTHR12246">
    <property type="entry name" value="PALMITOYLTRANSFERASE ZDHHC16"/>
    <property type="match status" value="1"/>
</dbReference>
<dbReference type="Proteomes" id="UP000284706">
    <property type="component" value="Unassembled WGS sequence"/>
</dbReference>
<feature type="transmembrane region" description="Helical" evidence="1">
    <location>
        <begin position="28"/>
        <end position="49"/>
    </location>
</feature>
<dbReference type="OrthoDB" id="9909019at2759"/>
<proteinExistence type="predicted"/>
<keyword evidence="3" id="KW-1185">Reference proteome</keyword>
<dbReference type="STRING" id="231916.A0A409Y5E4"/>